<feature type="compositionally biased region" description="Polar residues" evidence="2">
    <location>
        <begin position="64"/>
        <end position="78"/>
    </location>
</feature>
<feature type="compositionally biased region" description="Low complexity" evidence="2">
    <location>
        <begin position="80"/>
        <end position="92"/>
    </location>
</feature>
<organism evidence="3 4">
    <name type="scientific">Blepharisma stoltei</name>
    <dbReference type="NCBI Taxonomy" id="1481888"/>
    <lineage>
        <taxon>Eukaryota</taxon>
        <taxon>Sar</taxon>
        <taxon>Alveolata</taxon>
        <taxon>Ciliophora</taxon>
        <taxon>Postciliodesmatophora</taxon>
        <taxon>Heterotrichea</taxon>
        <taxon>Heterotrichida</taxon>
        <taxon>Blepharismidae</taxon>
        <taxon>Blepharisma</taxon>
    </lineage>
</organism>
<protein>
    <submittedName>
        <fullName evidence="3">Uncharacterized protein</fullName>
    </submittedName>
</protein>
<evidence type="ECO:0000313" key="3">
    <source>
        <dbReference type="EMBL" id="CAG9327786.1"/>
    </source>
</evidence>
<feature type="compositionally biased region" description="Basic and acidic residues" evidence="2">
    <location>
        <begin position="10"/>
        <end position="24"/>
    </location>
</feature>
<feature type="region of interest" description="Disordered" evidence="2">
    <location>
        <begin position="1"/>
        <end position="96"/>
    </location>
</feature>
<dbReference type="Proteomes" id="UP001162131">
    <property type="component" value="Unassembled WGS sequence"/>
</dbReference>
<evidence type="ECO:0000256" key="1">
    <source>
        <dbReference type="SAM" id="Coils"/>
    </source>
</evidence>
<gene>
    <name evidence="3" type="ORF">BSTOLATCC_MIC44414</name>
</gene>
<proteinExistence type="predicted"/>
<feature type="coiled-coil region" evidence="1">
    <location>
        <begin position="192"/>
        <end position="229"/>
    </location>
</feature>
<evidence type="ECO:0000313" key="4">
    <source>
        <dbReference type="Proteomes" id="UP001162131"/>
    </source>
</evidence>
<comment type="caution">
    <text evidence="3">The sequence shown here is derived from an EMBL/GenBank/DDBJ whole genome shotgun (WGS) entry which is preliminary data.</text>
</comment>
<keyword evidence="1" id="KW-0175">Coiled coil</keyword>
<evidence type="ECO:0000256" key="2">
    <source>
        <dbReference type="SAM" id="MobiDB-lite"/>
    </source>
</evidence>
<sequence>MSQTSSRVSDFLERAKKLAQDTKSSDFIPPPKKIENSPPAVNPPQSISIVPDKTPKESISISSTFEETPPMSQRSPEASPSPFSPIKSPKLPHTISPRLFALPKPKEIAVPTQAPSKPSINSANPKGLEFLANEYLKAKKATEKQLANKKENESRALNSFKTAISKEKEKIVSDPQTKAIQEMYEKKTQKFVMAIESEVQQMGKRLKEAQDENKKLKQALEEKNFSKEKNYFQDVNTSRSSCFEATASSRIIKESKSETCGGFDELSEYIAGIKKNIGQNYARDIENSVQKWYNDFDLESEGYQSLRTSLCKKIVEVEEKRLSTEEKANNLLADEEKKIADLELALKILEMRNHSQSTEKFMEVSSEIYDTMLGNKETVLEKLATATLRHVYNSTVTTSI</sequence>
<dbReference type="AlphaFoldDB" id="A0AAU9JQD7"/>
<keyword evidence="4" id="KW-1185">Reference proteome</keyword>
<dbReference type="EMBL" id="CAJZBQ010000044">
    <property type="protein sequence ID" value="CAG9327786.1"/>
    <property type="molecule type" value="Genomic_DNA"/>
</dbReference>
<feature type="coiled-coil region" evidence="1">
    <location>
        <begin position="314"/>
        <end position="352"/>
    </location>
</feature>
<name>A0AAU9JQD7_9CILI</name>
<accession>A0AAU9JQD7</accession>
<reference evidence="3" key="1">
    <citation type="submission" date="2021-09" db="EMBL/GenBank/DDBJ databases">
        <authorList>
            <consortium name="AG Swart"/>
            <person name="Singh M."/>
            <person name="Singh A."/>
            <person name="Seah K."/>
            <person name="Emmerich C."/>
        </authorList>
    </citation>
    <scope>NUCLEOTIDE SEQUENCE</scope>
    <source>
        <strain evidence="3">ATCC30299</strain>
    </source>
</reference>